<organism evidence="2 3">
    <name type="scientific">Candidatus Lokiarchaeum ossiferum</name>
    <dbReference type="NCBI Taxonomy" id="2951803"/>
    <lineage>
        <taxon>Archaea</taxon>
        <taxon>Promethearchaeati</taxon>
        <taxon>Promethearchaeota</taxon>
        <taxon>Promethearchaeia</taxon>
        <taxon>Promethearchaeales</taxon>
        <taxon>Promethearchaeaceae</taxon>
        <taxon>Candidatus Lokiarchaeum</taxon>
    </lineage>
</organism>
<dbReference type="SUPFAM" id="SSF51182">
    <property type="entry name" value="RmlC-like cupins"/>
    <property type="match status" value="1"/>
</dbReference>
<accession>A0ABY6HZ91</accession>
<evidence type="ECO:0000313" key="3">
    <source>
        <dbReference type="Proteomes" id="UP001208689"/>
    </source>
</evidence>
<dbReference type="InterPro" id="IPR011051">
    <property type="entry name" value="RmlC_Cupin_sf"/>
</dbReference>
<evidence type="ECO:0000259" key="1">
    <source>
        <dbReference type="Pfam" id="PF07883"/>
    </source>
</evidence>
<evidence type="ECO:0000313" key="2">
    <source>
        <dbReference type="EMBL" id="UYP47884.1"/>
    </source>
</evidence>
<dbReference type="EMBL" id="CP104013">
    <property type="protein sequence ID" value="UYP47884.1"/>
    <property type="molecule type" value="Genomic_DNA"/>
</dbReference>
<feature type="domain" description="Cupin type-2" evidence="1">
    <location>
        <begin position="41"/>
        <end position="109"/>
    </location>
</feature>
<dbReference type="Pfam" id="PF07883">
    <property type="entry name" value="Cupin_2"/>
    <property type="match status" value="1"/>
</dbReference>
<keyword evidence="3" id="KW-1185">Reference proteome</keyword>
<dbReference type="InterPro" id="IPR013096">
    <property type="entry name" value="Cupin_2"/>
</dbReference>
<gene>
    <name evidence="2" type="ORF">NEF87_004169</name>
</gene>
<dbReference type="CDD" id="cd02222">
    <property type="entry name" value="cupin_TM1459-like"/>
    <property type="match status" value="1"/>
</dbReference>
<dbReference type="InterPro" id="IPR014710">
    <property type="entry name" value="RmlC-like_jellyroll"/>
</dbReference>
<name>A0ABY6HZ91_9ARCH</name>
<dbReference type="Gene3D" id="2.60.120.10">
    <property type="entry name" value="Jelly Rolls"/>
    <property type="match status" value="1"/>
</dbReference>
<dbReference type="Proteomes" id="UP001208689">
    <property type="component" value="Chromosome"/>
</dbReference>
<dbReference type="PANTHER" id="PTHR37694">
    <property type="entry name" value="SLR8022 PROTEIN"/>
    <property type="match status" value="1"/>
</dbReference>
<dbReference type="PANTHER" id="PTHR37694:SF1">
    <property type="entry name" value="SLR8022 PROTEIN"/>
    <property type="match status" value="1"/>
</dbReference>
<sequence length="115" mass="13402">MAKHFHFKKIEPTEVTAFESTGTNIRVFISEEEAPNFIMRRFEIAPGGKIGIHQHPWEHEMYILSGEMFLLTNDGEKEKLVKNEFVYMPPNEPHGYVNENEVPVSFICMIPKKNH</sequence>
<proteinExistence type="predicted"/>
<protein>
    <recommendedName>
        <fullName evidence="1">Cupin type-2 domain-containing protein</fullName>
    </recommendedName>
</protein>
<reference evidence="2" key="1">
    <citation type="submission" date="2022-09" db="EMBL/GenBank/DDBJ databases">
        <title>Actin cytoskeleton and complex cell architecture in an #Asgard archaeon.</title>
        <authorList>
            <person name="Ponce Toledo R.I."/>
            <person name="Schleper C."/>
            <person name="Rodrigues Oliveira T."/>
            <person name="Wollweber F."/>
            <person name="Xu J."/>
            <person name="Rittmann S."/>
            <person name="Klingl A."/>
            <person name="Pilhofer M."/>
        </authorList>
    </citation>
    <scope>NUCLEOTIDE SEQUENCE</scope>
    <source>
        <strain evidence="2">B-35</strain>
    </source>
</reference>